<reference evidence="3" key="1">
    <citation type="journal article" date="2019" name="Int. J. Syst. Evol. Microbiol.">
        <title>The Global Catalogue of Microorganisms (GCM) 10K type strain sequencing project: providing services to taxonomists for standard genome sequencing and annotation.</title>
        <authorList>
            <consortium name="The Broad Institute Genomics Platform"/>
            <consortium name="The Broad Institute Genome Sequencing Center for Infectious Disease"/>
            <person name="Wu L."/>
            <person name="Ma J."/>
        </authorList>
    </citation>
    <scope>NUCLEOTIDE SEQUENCE [LARGE SCALE GENOMIC DNA]</scope>
    <source>
        <strain evidence="3">TISTR 1535</strain>
    </source>
</reference>
<dbReference type="CDD" id="cd08018">
    <property type="entry name" value="M20_Acy1_amhX-like"/>
    <property type="match status" value="1"/>
</dbReference>
<name>A0ABW5V7U0_9BACI</name>
<proteinExistence type="predicted"/>
<dbReference type="NCBIfam" id="TIGR01891">
    <property type="entry name" value="amidohydrolases"/>
    <property type="match status" value="1"/>
</dbReference>
<feature type="domain" description="Peptidase M20 dimerisation" evidence="1">
    <location>
        <begin position="177"/>
        <end position="262"/>
    </location>
</feature>
<dbReference type="InterPro" id="IPR017439">
    <property type="entry name" value="Amidohydrolase"/>
</dbReference>
<evidence type="ECO:0000259" key="1">
    <source>
        <dbReference type="Pfam" id="PF07687"/>
    </source>
</evidence>
<dbReference type="InterPro" id="IPR011650">
    <property type="entry name" value="Peptidase_M20_dimer"/>
</dbReference>
<protein>
    <submittedName>
        <fullName evidence="2">M20 peptidase aminoacylase family protein</fullName>
    </submittedName>
</protein>
<evidence type="ECO:0000313" key="3">
    <source>
        <dbReference type="Proteomes" id="UP001597502"/>
    </source>
</evidence>
<dbReference type="PANTHER" id="PTHR11014">
    <property type="entry name" value="PEPTIDASE M20 FAMILY MEMBER"/>
    <property type="match status" value="1"/>
</dbReference>
<dbReference type="EMBL" id="JBHUNA010000024">
    <property type="protein sequence ID" value="MFD2761540.1"/>
    <property type="molecule type" value="Genomic_DNA"/>
</dbReference>
<dbReference type="Proteomes" id="UP001597502">
    <property type="component" value="Unassembled WGS sequence"/>
</dbReference>
<dbReference type="PANTHER" id="PTHR11014:SF122">
    <property type="entry name" value="AMIDOHYDROLASE AMHX"/>
    <property type="match status" value="1"/>
</dbReference>
<evidence type="ECO:0000313" key="2">
    <source>
        <dbReference type="EMBL" id="MFD2761540.1"/>
    </source>
</evidence>
<dbReference type="Gene3D" id="3.30.70.360">
    <property type="match status" value="1"/>
</dbReference>
<organism evidence="2 3">
    <name type="scientific">Lentibacillus juripiscarius</name>
    <dbReference type="NCBI Taxonomy" id="257446"/>
    <lineage>
        <taxon>Bacteria</taxon>
        <taxon>Bacillati</taxon>
        <taxon>Bacillota</taxon>
        <taxon>Bacilli</taxon>
        <taxon>Bacillales</taxon>
        <taxon>Bacillaceae</taxon>
        <taxon>Lentibacillus</taxon>
    </lineage>
</organism>
<keyword evidence="3" id="KW-1185">Reference proteome</keyword>
<dbReference type="SUPFAM" id="SSF53187">
    <property type="entry name" value="Zn-dependent exopeptidases"/>
    <property type="match status" value="1"/>
</dbReference>
<dbReference type="PIRSF" id="PIRSF005962">
    <property type="entry name" value="Pept_M20D_amidohydro"/>
    <property type="match status" value="1"/>
</dbReference>
<dbReference type="InterPro" id="IPR037484">
    <property type="entry name" value="AmhX-like"/>
</dbReference>
<sequence>MEAALKNIQSKLESIFSHLHTYPEVSWQEYDTTAYIRQLFEPYDCHITTFDDSPGLVIEIGHGKPVIGLRADIDALWQEVDGEFTANHSCGHDAHMTIAIGTLMTLLETGCPAQGTFRFLFQPAEEKGTGALSFVDKGLVDDADFLYGMHLRPGEELGHEQFAPAIKHGAARFLKGTIRGDDAHGARPHLNANAIEIGAELIQHLNNIHINPMIPHSAKMTAFQADGGSTNIIPGNASFSLDLRAQTNAVMSELTEKIKQIAGMLANYHQVSIDLTTGADIAAAVIDGEAAAMMMDAIRTSAGPEKLRPTITTTGGDDFHFYTIKRPHLKAAMLAIGCDLSPGLHHPHMTFKQEIIPQAVRILTTALTQTAEKHADIR</sequence>
<gene>
    <name evidence="2" type="ORF">ACFSUO_11315</name>
</gene>
<comment type="caution">
    <text evidence="2">The sequence shown here is derived from an EMBL/GenBank/DDBJ whole genome shotgun (WGS) entry which is preliminary data.</text>
</comment>
<dbReference type="Pfam" id="PF01546">
    <property type="entry name" value="Peptidase_M20"/>
    <property type="match status" value="1"/>
</dbReference>
<accession>A0ABW5V7U0</accession>
<dbReference type="Gene3D" id="3.40.630.10">
    <property type="entry name" value="Zn peptidases"/>
    <property type="match status" value="1"/>
</dbReference>
<dbReference type="Pfam" id="PF07687">
    <property type="entry name" value="M20_dimer"/>
    <property type="match status" value="1"/>
</dbReference>
<dbReference type="RefSeq" id="WP_382394142.1">
    <property type="nucleotide sequence ID" value="NZ_JBHUNA010000024.1"/>
</dbReference>
<dbReference type="InterPro" id="IPR036264">
    <property type="entry name" value="Bact_exopeptidase_dim_dom"/>
</dbReference>
<dbReference type="SUPFAM" id="SSF55031">
    <property type="entry name" value="Bacterial exopeptidase dimerisation domain"/>
    <property type="match status" value="1"/>
</dbReference>
<dbReference type="InterPro" id="IPR002933">
    <property type="entry name" value="Peptidase_M20"/>
</dbReference>